<dbReference type="InterPro" id="IPR009241">
    <property type="entry name" value="HigB-like"/>
</dbReference>
<proteinExistence type="predicted"/>
<name>A0A6L5XDE6_9BACT</name>
<evidence type="ECO:0000313" key="2">
    <source>
        <dbReference type="Proteomes" id="UP000483362"/>
    </source>
</evidence>
<protein>
    <submittedName>
        <fullName evidence="1">Type II toxin-antitoxin system RelE/ParE family toxin</fullName>
    </submittedName>
</protein>
<dbReference type="RefSeq" id="WP_154327382.1">
    <property type="nucleotide sequence ID" value="NZ_CP045696.1"/>
</dbReference>
<organism evidence="1 2">
    <name type="scientific">Sodaliphilus pleomorphus</name>
    <dbReference type="NCBI Taxonomy" id="2606626"/>
    <lineage>
        <taxon>Bacteria</taxon>
        <taxon>Pseudomonadati</taxon>
        <taxon>Bacteroidota</taxon>
        <taxon>Bacteroidia</taxon>
        <taxon>Bacteroidales</taxon>
        <taxon>Muribaculaceae</taxon>
        <taxon>Sodaliphilus</taxon>
    </lineage>
</organism>
<accession>A0A6L5XDE6</accession>
<dbReference type="Proteomes" id="UP000483362">
    <property type="component" value="Unassembled WGS sequence"/>
</dbReference>
<gene>
    <name evidence="1" type="ORF">FYJ29_02215</name>
</gene>
<evidence type="ECO:0000313" key="1">
    <source>
        <dbReference type="EMBL" id="MSS16592.1"/>
    </source>
</evidence>
<dbReference type="Pfam" id="PF05973">
    <property type="entry name" value="Gp49"/>
    <property type="match status" value="1"/>
</dbReference>
<reference evidence="1 2" key="1">
    <citation type="submission" date="2019-08" db="EMBL/GenBank/DDBJ databases">
        <title>In-depth cultivation of the pig gut microbiome towards novel bacterial diversity and tailored functional studies.</title>
        <authorList>
            <person name="Wylensek D."/>
            <person name="Hitch T.C.A."/>
            <person name="Clavel T."/>
        </authorList>
    </citation>
    <scope>NUCLEOTIDE SEQUENCE [LARGE SCALE GENOMIC DNA]</scope>
    <source>
        <strain evidence="1 2">Oil-RF-744-WCA-WT-10</strain>
    </source>
</reference>
<sequence>MERKIVTYGGYFEAFMETLTDKEQEKIQYGLLLLKTQDRLSKKFVKLIREGIYELRTDFNSNIFRVFFIFDEGRIVVLFNGFQKKTQKTPNAEIEKAIKIKEAYYADKQSQNR</sequence>
<dbReference type="AlphaFoldDB" id="A0A6L5XDE6"/>
<dbReference type="EMBL" id="VULT01000003">
    <property type="protein sequence ID" value="MSS16592.1"/>
    <property type="molecule type" value="Genomic_DNA"/>
</dbReference>
<comment type="caution">
    <text evidence="1">The sequence shown here is derived from an EMBL/GenBank/DDBJ whole genome shotgun (WGS) entry which is preliminary data.</text>
</comment>
<keyword evidence="2" id="KW-1185">Reference proteome</keyword>